<name>A0ABY9HVM5_9ACTN</name>
<dbReference type="SUPFAM" id="SSF46767">
    <property type="entry name" value="Methylated DNA-protein cysteine methyltransferase, C-terminal domain"/>
    <property type="match status" value="1"/>
</dbReference>
<dbReference type="InterPro" id="IPR036217">
    <property type="entry name" value="MethylDNA_cys_MeTrfase_DNAb"/>
</dbReference>
<dbReference type="RefSeq" id="WP_306085308.1">
    <property type="nucleotide sequence ID" value="NZ_CP120992.1"/>
</dbReference>
<dbReference type="Gene3D" id="3.40.10.10">
    <property type="entry name" value="DNA Methylphosphotriester Repair Domain"/>
    <property type="match status" value="1"/>
</dbReference>
<evidence type="ECO:0000313" key="6">
    <source>
        <dbReference type="Proteomes" id="UP001229952"/>
    </source>
</evidence>
<proteinExistence type="predicted"/>
<organism evidence="5 6">
    <name type="scientific">Streptomyces laculatispora</name>
    <dbReference type="NCBI Taxonomy" id="887464"/>
    <lineage>
        <taxon>Bacteria</taxon>
        <taxon>Bacillati</taxon>
        <taxon>Actinomycetota</taxon>
        <taxon>Actinomycetes</taxon>
        <taxon>Kitasatosporales</taxon>
        <taxon>Streptomycetaceae</taxon>
        <taxon>Streptomyces</taxon>
    </lineage>
</organism>
<keyword evidence="1" id="KW-0227">DNA damage</keyword>
<dbReference type="InterPro" id="IPR004026">
    <property type="entry name" value="Ada_DNA_repair_Zn-bd"/>
</dbReference>
<keyword evidence="6" id="KW-1185">Reference proteome</keyword>
<sequence>MRLPDELNTLHEAAPEGFAVRVLDRASVPAHRYDCYVRADSPVGHLYIAHGRGAVTGAAATSWYADGRAFEDAYRARTHRSVLSGLKPPPGLARALRGRDRTLRYDFGPLADEQATVLLATRTIPFGQLRPAAWLACEAGLPDLAPDVVLAAVRANPVPVLVPAHRLCQDDGLPVACGLPAGFEQALRAWEGVDDERVDRFVRAGARFLGSGTTRIFCYPTCAHARRITARHEVPFISASEAAAAGFRGCLSCRPATA</sequence>
<dbReference type="SUPFAM" id="SSF57884">
    <property type="entry name" value="Ada DNA repair protein, N-terminal domain (N-Ada 10)"/>
    <property type="match status" value="1"/>
</dbReference>
<gene>
    <name evidence="5" type="ORF">P8A22_00110</name>
</gene>
<feature type="domain" description="Ada DNA repair metal-binding" evidence="4">
    <location>
        <begin position="205"/>
        <end position="255"/>
    </location>
</feature>
<protein>
    <submittedName>
        <fullName evidence="5">Ada metal-binding domain-containing protein</fullName>
    </submittedName>
</protein>
<dbReference type="EMBL" id="CP120992">
    <property type="protein sequence ID" value="WLQ38601.1"/>
    <property type="molecule type" value="Genomic_DNA"/>
</dbReference>
<evidence type="ECO:0000256" key="1">
    <source>
        <dbReference type="ARBA" id="ARBA00022763"/>
    </source>
</evidence>
<evidence type="ECO:0000259" key="3">
    <source>
        <dbReference type="Pfam" id="PF01035"/>
    </source>
</evidence>
<dbReference type="InterPro" id="IPR035451">
    <property type="entry name" value="Ada-like_dom_sf"/>
</dbReference>
<evidence type="ECO:0000313" key="5">
    <source>
        <dbReference type="EMBL" id="WLQ38601.1"/>
    </source>
</evidence>
<accession>A0ABY9HVM5</accession>
<keyword evidence="2" id="KW-0010">Activator</keyword>
<dbReference type="Pfam" id="PF02805">
    <property type="entry name" value="Ada_Zn_binding"/>
    <property type="match status" value="1"/>
</dbReference>
<evidence type="ECO:0000259" key="4">
    <source>
        <dbReference type="Pfam" id="PF02805"/>
    </source>
</evidence>
<dbReference type="Gene3D" id="1.10.10.10">
    <property type="entry name" value="Winged helix-like DNA-binding domain superfamily/Winged helix DNA-binding domain"/>
    <property type="match status" value="1"/>
</dbReference>
<dbReference type="InterPro" id="IPR036388">
    <property type="entry name" value="WH-like_DNA-bd_sf"/>
</dbReference>
<feature type="domain" description="Methylated-DNA-[protein]-cysteine S-methyltransferase DNA binding" evidence="3">
    <location>
        <begin position="114"/>
        <end position="175"/>
    </location>
</feature>
<evidence type="ECO:0000256" key="2">
    <source>
        <dbReference type="ARBA" id="ARBA00023159"/>
    </source>
</evidence>
<dbReference type="InterPro" id="IPR014048">
    <property type="entry name" value="MethylDNA_cys_MeTrfase_DNA-bd"/>
</dbReference>
<dbReference type="Proteomes" id="UP001229952">
    <property type="component" value="Chromosome"/>
</dbReference>
<reference evidence="5 6" key="1">
    <citation type="submission" date="2023-03" db="EMBL/GenBank/DDBJ databases">
        <title>Isolation and description of six Streptomyces strains from soil environments, able to metabolize different microbial glucans.</title>
        <authorList>
            <person name="Widen T."/>
            <person name="Larsbrink J."/>
        </authorList>
    </citation>
    <scope>NUCLEOTIDE SEQUENCE [LARGE SCALE GENOMIC DNA]</scope>
    <source>
        <strain evidence="5 6">Mut2</strain>
    </source>
</reference>
<dbReference type="Pfam" id="PF01035">
    <property type="entry name" value="DNA_binding_1"/>
    <property type="match status" value="1"/>
</dbReference>